<gene>
    <name evidence="1" type="ORF">F2P45_10345</name>
</gene>
<proteinExistence type="predicted"/>
<reference evidence="1 2" key="1">
    <citation type="submission" date="2019-10" db="EMBL/GenBank/DDBJ databases">
        <title>Taxonomy of Antarctic Massilia spp.: description of Massilia rubra sp. nov., Massilia aquatica sp. nov., Massilia mucilaginosa sp. nov., Massilia frigida sp. nov. isolated from streams, lakes and regoliths.</title>
        <authorList>
            <person name="Holochova P."/>
            <person name="Sedlacek I."/>
            <person name="Kralova S."/>
            <person name="Maslanova I."/>
            <person name="Busse H.-J."/>
            <person name="Stankova E."/>
            <person name="Vrbovska V."/>
            <person name="Kovarovic V."/>
            <person name="Bartak M."/>
            <person name="Svec P."/>
            <person name="Pantucek R."/>
        </authorList>
    </citation>
    <scope>NUCLEOTIDE SEQUENCE [LARGE SCALE GENOMIC DNA]</scope>
    <source>
        <strain evidence="1 2">CCM 8733</strain>
    </source>
</reference>
<dbReference type="EMBL" id="WHJH01000009">
    <property type="protein sequence ID" value="NHZ89412.1"/>
    <property type="molecule type" value="Genomic_DNA"/>
</dbReference>
<keyword evidence="2" id="KW-1185">Reference proteome</keyword>
<name>A0ABX0NS35_9BURK</name>
<evidence type="ECO:0000313" key="2">
    <source>
        <dbReference type="Proteomes" id="UP000609726"/>
    </source>
</evidence>
<dbReference type="RefSeq" id="WP_166873863.1">
    <property type="nucleotide sequence ID" value="NZ_WHJH01000009.1"/>
</dbReference>
<organism evidence="1 2">
    <name type="scientific">Massilia mucilaginosa</name>
    <dbReference type="NCBI Taxonomy" id="2609282"/>
    <lineage>
        <taxon>Bacteria</taxon>
        <taxon>Pseudomonadati</taxon>
        <taxon>Pseudomonadota</taxon>
        <taxon>Betaproteobacteria</taxon>
        <taxon>Burkholderiales</taxon>
        <taxon>Oxalobacteraceae</taxon>
        <taxon>Telluria group</taxon>
        <taxon>Massilia</taxon>
    </lineage>
</organism>
<evidence type="ECO:0000313" key="1">
    <source>
        <dbReference type="EMBL" id="NHZ89412.1"/>
    </source>
</evidence>
<accession>A0ABX0NS35</accession>
<comment type="caution">
    <text evidence="1">The sequence shown here is derived from an EMBL/GenBank/DDBJ whole genome shotgun (WGS) entry which is preliminary data.</text>
</comment>
<protein>
    <submittedName>
        <fullName evidence="1">Uncharacterized protein</fullName>
    </submittedName>
</protein>
<dbReference type="Proteomes" id="UP000609726">
    <property type="component" value="Unassembled WGS sequence"/>
</dbReference>
<sequence>MNSAPVIVSGSRLDAWLDQAEAAFQQRIEAGIDRELIAASLKTSLESQHFHADTMEGVRRLSRRMAAGTLLSAGQVERAQAMYEDGLRYVKPGQPWHALQHKAIREGLEECQRLRDVAPLWRKR</sequence>